<dbReference type="InterPro" id="IPR050659">
    <property type="entry name" value="Peptidase_M24B"/>
</dbReference>
<evidence type="ECO:0000259" key="1">
    <source>
        <dbReference type="Pfam" id="PF00557"/>
    </source>
</evidence>
<reference evidence="2 3" key="1">
    <citation type="journal article" date="2016" name="Nat. Commun.">
        <title>Thousands of microbial genomes shed light on interconnected biogeochemical processes in an aquifer system.</title>
        <authorList>
            <person name="Anantharaman K."/>
            <person name="Brown C.T."/>
            <person name="Hug L.A."/>
            <person name="Sharon I."/>
            <person name="Castelle C.J."/>
            <person name="Probst A.J."/>
            <person name="Thomas B.C."/>
            <person name="Singh A."/>
            <person name="Wilkins M.J."/>
            <person name="Karaoz U."/>
            <person name="Brodie E.L."/>
            <person name="Williams K.H."/>
            <person name="Hubbard S.S."/>
            <person name="Banfield J.F."/>
        </authorList>
    </citation>
    <scope>NUCLEOTIDE SEQUENCE [LARGE SCALE GENOMIC DNA]</scope>
</reference>
<dbReference type="PANTHER" id="PTHR46112">
    <property type="entry name" value="AMINOPEPTIDASE"/>
    <property type="match status" value="1"/>
</dbReference>
<organism evidence="2 3">
    <name type="scientific">candidate division WOR-1 bacterium RIFOXYC2_FULL_46_14</name>
    <dbReference type="NCBI Taxonomy" id="1802587"/>
    <lineage>
        <taxon>Bacteria</taxon>
        <taxon>Bacillati</taxon>
        <taxon>Saganbacteria</taxon>
    </lineage>
</organism>
<evidence type="ECO:0000313" key="2">
    <source>
        <dbReference type="EMBL" id="OGC39584.1"/>
    </source>
</evidence>
<proteinExistence type="predicted"/>
<protein>
    <recommendedName>
        <fullName evidence="1">Peptidase M24 domain-containing protein</fullName>
    </recommendedName>
</protein>
<dbReference type="AlphaFoldDB" id="A0A1F4U3P3"/>
<dbReference type="Proteomes" id="UP000179242">
    <property type="component" value="Unassembled WGS sequence"/>
</dbReference>
<dbReference type="InterPro" id="IPR000994">
    <property type="entry name" value="Pept_M24"/>
</dbReference>
<feature type="domain" description="Peptidase M24" evidence="1">
    <location>
        <begin position="6"/>
        <end position="203"/>
    </location>
</feature>
<dbReference type="Gene3D" id="3.90.230.10">
    <property type="entry name" value="Creatinase/methionine aminopeptidase superfamily"/>
    <property type="match status" value="1"/>
</dbReference>
<sequence>MNKNFLRAILIAEKVFEELPFFVRPGVTEKRVADEIRWRLKSYGAHKESFRIIVASGKRSALIHGFATNKKIKCGDIIMFDFGALYRNWRSDITRTYVVGKPTARQKKIYEILKRAQAAGLKKAKHGVKCSEVDKAVRGVIKRAGYELKHGSGHGVGSKTHEAPRISKKSGHVLKDGDVVTIEPGIYIKNWGGMRIEDMVLVTHIGPKILTQVKRTLSL</sequence>
<dbReference type="Pfam" id="PF00557">
    <property type="entry name" value="Peptidase_M24"/>
    <property type="match status" value="1"/>
</dbReference>
<accession>A0A1F4U3P3</accession>
<dbReference type="InterPro" id="IPR036005">
    <property type="entry name" value="Creatinase/aminopeptidase-like"/>
</dbReference>
<dbReference type="EMBL" id="MEUJ01000008">
    <property type="protein sequence ID" value="OGC39584.1"/>
    <property type="molecule type" value="Genomic_DNA"/>
</dbReference>
<evidence type="ECO:0000313" key="3">
    <source>
        <dbReference type="Proteomes" id="UP000179242"/>
    </source>
</evidence>
<name>A0A1F4U3P3_UNCSA</name>
<dbReference type="SUPFAM" id="SSF55920">
    <property type="entry name" value="Creatinase/aminopeptidase"/>
    <property type="match status" value="1"/>
</dbReference>
<dbReference type="PANTHER" id="PTHR46112:SF3">
    <property type="entry name" value="AMINOPEPTIDASE YPDF"/>
    <property type="match status" value="1"/>
</dbReference>
<comment type="caution">
    <text evidence="2">The sequence shown here is derived from an EMBL/GenBank/DDBJ whole genome shotgun (WGS) entry which is preliminary data.</text>
</comment>
<gene>
    <name evidence="2" type="ORF">A2438_08520</name>
</gene>